<feature type="active site" description="Nucleophile" evidence="5">
    <location>
        <position position="173"/>
    </location>
</feature>
<keyword evidence="3" id="KW-0378">Hydrolase</keyword>
<proteinExistence type="inferred from homology"/>
<dbReference type="EMBL" id="CAVLEF010000283">
    <property type="protein sequence ID" value="CAK1556379.1"/>
    <property type="molecule type" value="Genomic_DNA"/>
</dbReference>
<dbReference type="InterPro" id="IPR001360">
    <property type="entry name" value="Glyco_hydro_1"/>
</dbReference>
<evidence type="ECO:0000256" key="4">
    <source>
        <dbReference type="ARBA" id="ARBA00023295"/>
    </source>
</evidence>
<evidence type="ECO:0000256" key="6">
    <source>
        <dbReference type="RuleBase" id="RU003690"/>
    </source>
</evidence>
<evidence type="ECO:0000256" key="2">
    <source>
        <dbReference type="ARBA" id="ARBA00012744"/>
    </source>
</evidence>
<dbReference type="InterPro" id="IPR017853">
    <property type="entry name" value="GH"/>
</dbReference>
<organism evidence="7 8">
    <name type="scientific">Leptosia nina</name>
    <dbReference type="NCBI Taxonomy" id="320188"/>
    <lineage>
        <taxon>Eukaryota</taxon>
        <taxon>Metazoa</taxon>
        <taxon>Ecdysozoa</taxon>
        <taxon>Arthropoda</taxon>
        <taxon>Hexapoda</taxon>
        <taxon>Insecta</taxon>
        <taxon>Pterygota</taxon>
        <taxon>Neoptera</taxon>
        <taxon>Endopterygota</taxon>
        <taxon>Lepidoptera</taxon>
        <taxon>Glossata</taxon>
        <taxon>Ditrysia</taxon>
        <taxon>Papilionoidea</taxon>
        <taxon>Pieridae</taxon>
        <taxon>Pierinae</taxon>
        <taxon>Leptosia</taxon>
    </lineage>
</organism>
<keyword evidence="4" id="KW-0326">Glycosidase</keyword>
<protein>
    <recommendedName>
        <fullName evidence="2">beta-glucosidase</fullName>
        <ecNumber evidence="2">3.2.1.21</ecNumber>
    </recommendedName>
</protein>
<dbReference type="InterPro" id="IPR018120">
    <property type="entry name" value="Glyco_hydro_1_AS"/>
</dbReference>
<evidence type="ECO:0000256" key="3">
    <source>
        <dbReference type="ARBA" id="ARBA00022801"/>
    </source>
</evidence>
<dbReference type="AlphaFoldDB" id="A0AAV1K607"/>
<name>A0AAV1K607_9NEOP</name>
<dbReference type="Pfam" id="PF00232">
    <property type="entry name" value="Glyco_hydro_1"/>
    <property type="match status" value="2"/>
</dbReference>
<dbReference type="GO" id="GO:0005975">
    <property type="term" value="P:carbohydrate metabolic process"/>
    <property type="evidence" value="ECO:0007669"/>
    <property type="project" value="InterPro"/>
</dbReference>
<dbReference type="EC" id="3.2.1.21" evidence="2"/>
<dbReference type="Gene3D" id="3.20.20.80">
    <property type="entry name" value="Glycosidases"/>
    <property type="match status" value="2"/>
</dbReference>
<dbReference type="GO" id="GO:0008422">
    <property type="term" value="F:beta-glucosidase activity"/>
    <property type="evidence" value="ECO:0007669"/>
    <property type="project" value="TreeGrafter"/>
</dbReference>
<comment type="caution">
    <text evidence="7">The sequence shown here is derived from an EMBL/GenBank/DDBJ whole genome shotgun (WGS) entry which is preliminary data.</text>
</comment>
<dbReference type="PRINTS" id="PR00131">
    <property type="entry name" value="GLHYDRLASE1"/>
</dbReference>
<evidence type="ECO:0000256" key="1">
    <source>
        <dbReference type="ARBA" id="ARBA00010838"/>
    </source>
</evidence>
<evidence type="ECO:0000313" key="7">
    <source>
        <dbReference type="EMBL" id="CAK1556379.1"/>
    </source>
</evidence>
<accession>A0AAV1K607</accession>
<gene>
    <name evidence="7" type="ORF">LNINA_LOCUS15134</name>
</gene>
<sequence length="277" mass="32010">MITLYHWDLPQKLQLLGGWTNPHIVECAHWFEPENEDHVEAANEANQFNWGQYTHPIFSETGDFPPVMKERIAANSKAQGFARSRLPEFTPEEVEYVRGTSDYFGLNHYYGSYVYRNETAIGYYEAPSLADDMGVVTFNKEDEPNTVGKPWAFKKLLKSINELYGNPPVFVTENGRGNDGGLVDDDRVKYYKGYLSAMLDAMDEGCDVRGYTTWSLMDNFEWLQGYSNKFGLYEVDMNSPERTRTPRKSAYVYKEIVRTRSLDMHYEPDMSKPISIE</sequence>
<dbReference type="PROSITE" id="PS00572">
    <property type="entry name" value="GLYCOSYL_HYDROL_F1_1"/>
    <property type="match status" value="1"/>
</dbReference>
<dbReference type="PANTHER" id="PTHR10353:SF36">
    <property type="entry name" value="LP05116P"/>
    <property type="match status" value="1"/>
</dbReference>
<comment type="similarity">
    <text evidence="1 6">Belongs to the glycosyl hydrolase 1 family.</text>
</comment>
<evidence type="ECO:0000313" key="8">
    <source>
        <dbReference type="Proteomes" id="UP001497472"/>
    </source>
</evidence>
<dbReference type="SUPFAM" id="SSF51445">
    <property type="entry name" value="(Trans)glycosidases"/>
    <property type="match status" value="1"/>
</dbReference>
<evidence type="ECO:0000256" key="5">
    <source>
        <dbReference type="PROSITE-ProRule" id="PRU10055"/>
    </source>
</evidence>
<dbReference type="Proteomes" id="UP001497472">
    <property type="component" value="Unassembled WGS sequence"/>
</dbReference>
<keyword evidence="8" id="KW-1185">Reference proteome</keyword>
<reference evidence="7 8" key="1">
    <citation type="submission" date="2023-11" db="EMBL/GenBank/DDBJ databases">
        <authorList>
            <person name="Okamura Y."/>
        </authorList>
    </citation>
    <scope>NUCLEOTIDE SEQUENCE [LARGE SCALE GENOMIC DNA]</scope>
</reference>
<dbReference type="PANTHER" id="PTHR10353">
    <property type="entry name" value="GLYCOSYL HYDROLASE"/>
    <property type="match status" value="1"/>
</dbReference>